<keyword evidence="6 12" id="KW-0028">Amino-acid biosynthesis</keyword>
<dbReference type="PROSITE" id="PS00665">
    <property type="entry name" value="DHDPS_1"/>
    <property type="match status" value="1"/>
</dbReference>
<dbReference type="InterPro" id="IPR005263">
    <property type="entry name" value="DapA"/>
</dbReference>
<dbReference type="GO" id="GO:0009089">
    <property type="term" value="P:lysine biosynthetic process via diaminopimelate"/>
    <property type="evidence" value="ECO:0007669"/>
    <property type="project" value="UniProtKB-UniRule"/>
</dbReference>
<comment type="catalytic activity">
    <reaction evidence="11 12">
        <text>L-aspartate 4-semialdehyde + pyruvate = (2S,4S)-4-hydroxy-2,3,4,5-tetrahydrodipicolinate + H2O + H(+)</text>
        <dbReference type="Rhea" id="RHEA:34171"/>
        <dbReference type="ChEBI" id="CHEBI:15361"/>
        <dbReference type="ChEBI" id="CHEBI:15377"/>
        <dbReference type="ChEBI" id="CHEBI:15378"/>
        <dbReference type="ChEBI" id="CHEBI:67139"/>
        <dbReference type="ChEBI" id="CHEBI:537519"/>
        <dbReference type="EC" id="4.3.3.7"/>
    </reaction>
</comment>
<comment type="caution">
    <text evidence="16">The sequence shown here is derived from an EMBL/GenBank/DDBJ whole genome shotgun (WGS) entry which is preliminary data.</text>
</comment>
<dbReference type="SMART" id="SM01130">
    <property type="entry name" value="DHDPS"/>
    <property type="match status" value="1"/>
</dbReference>
<dbReference type="GO" id="GO:0005829">
    <property type="term" value="C:cytosol"/>
    <property type="evidence" value="ECO:0007669"/>
    <property type="project" value="TreeGrafter"/>
</dbReference>
<comment type="caution">
    <text evidence="12">Was originally thought to be a dihydrodipicolinate synthase (DHDPS), catalyzing the condensation of (S)-aspartate-beta-semialdehyde [(S)-ASA] and pyruvate to dihydrodipicolinate (DHDP). However, it was shown in E.coli that the product of the enzymatic reaction is not dihydrodipicolinate but in fact (4S)-4-hydroxy-2,3,4,5-tetrahydro-(2S)-dipicolinic acid (HTPA), and that the consecutive dehydration reaction leading to DHDP is not spontaneous but catalyzed by DapB.</text>
</comment>
<dbReference type="EMBL" id="AFPZ01000016">
    <property type="protein sequence ID" value="EGQ27467.1"/>
    <property type="molecule type" value="Genomic_DNA"/>
</dbReference>
<dbReference type="PANTHER" id="PTHR12128:SF66">
    <property type="entry name" value="4-HYDROXY-2-OXOGLUTARATE ALDOLASE, MITOCHONDRIAL"/>
    <property type="match status" value="1"/>
</dbReference>
<evidence type="ECO:0000256" key="3">
    <source>
        <dbReference type="ARBA" id="ARBA00007592"/>
    </source>
</evidence>
<evidence type="ECO:0000256" key="6">
    <source>
        <dbReference type="ARBA" id="ARBA00022605"/>
    </source>
</evidence>
<feature type="site" description="Part of a proton relay during catalysis" evidence="12">
    <location>
        <position position="48"/>
    </location>
</feature>
<evidence type="ECO:0000256" key="11">
    <source>
        <dbReference type="ARBA" id="ARBA00047836"/>
    </source>
</evidence>
<dbReference type="PIRSF" id="PIRSF001365">
    <property type="entry name" value="DHDPS"/>
    <property type="match status" value="1"/>
</dbReference>
<dbReference type="CDD" id="cd00950">
    <property type="entry name" value="DHDPS"/>
    <property type="match status" value="1"/>
</dbReference>
<sequence length="300" mass="32016">MINVELGNIGTAMVTPFSPDGTINYENTGKLLEHLIANGTDSIIVSGTTGESPTLTVTEKRELLDFVVKVVNKRVPVIAGTGTNNTAESIELTKAAELSGADGIMLVTPYYNKPDQKGMYAHFSAIAKETFLPILLYNIPSRSIVNLLPETVIALSEIANIKAIKEASGSLEQMAAIIEGTDDDFQVYSGDDSMTLPLLAIGGRGIVSVSAHVVGNEMQKMIKAFQNGQTKEAAKLHRALLPVFSALFSSPNPIPVKYALERLGIPTGGVRLPLIAMDASQSELIDLALENFSKTQSVAE</sequence>
<keyword evidence="5 12" id="KW-0963">Cytoplasm</keyword>
<gene>
    <name evidence="12 16" type="primary">dapA</name>
    <name evidence="16" type="ORF">HMPREF9372_0588</name>
</gene>
<feature type="binding site" evidence="12 15">
    <location>
        <position position="49"/>
    </location>
    <ligand>
        <name>pyruvate</name>
        <dbReference type="ChEBI" id="CHEBI:15361"/>
    </ligand>
</feature>
<comment type="subunit">
    <text evidence="12">Homotetramer; dimer of dimers.</text>
</comment>
<proteinExistence type="inferred from homology"/>
<feature type="binding site" evidence="12 15">
    <location>
        <position position="207"/>
    </location>
    <ligand>
        <name>pyruvate</name>
        <dbReference type="ChEBI" id="CHEBI:15361"/>
    </ligand>
</feature>
<dbReference type="SUPFAM" id="SSF51569">
    <property type="entry name" value="Aldolase"/>
    <property type="match status" value="1"/>
</dbReference>
<dbReference type="PROSITE" id="PS00666">
    <property type="entry name" value="DHDPS_2"/>
    <property type="match status" value="1"/>
</dbReference>
<dbReference type="Gene3D" id="3.20.20.70">
    <property type="entry name" value="Aldolase class I"/>
    <property type="match status" value="1"/>
</dbReference>
<organism evidence="16 17">
    <name type="scientific">Sporosarcina newyorkensis 2681</name>
    <dbReference type="NCBI Taxonomy" id="1027292"/>
    <lineage>
        <taxon>Bacteria</taxon>
        <taxon>Bacillati</taxon>
        <taxon>Bacillota</taxon>
        <taxon>Bacilli</taxon>
        <taxon>Bacillales</taxon>
        <taxon>Caryophanaceae</taxon>
        <taxon>Sporosarcina</taxon>
    </lineage>
</organism>
<dbReference type="STRING" id="759851.SAMN04244570_2340"/>
<keyword evidence="7 12" id="KW-0220">Diaminopimelate biosynthesis</keyword>
<evidence type="ECO:0000256" key="8">
    <source>
        <dbReference type="ARBA" id="ARBA00023154"/>
    </source>
</evidence>
<dbReference type="InterPro" id="IPR002220">
    <property type="entry name" value="DapA-like"/>
</dbReference>
<evidence type="ECO:0000256" key="12">
    <source>
        <dbReference type="HAMAP-Rule" id="MF_00418"/>
    </source>
</evidence>
<dbReference type="GO" id="GO:0008840">
    <property type="term" value="F:4-hydroxy-tetrahydrodipicolinate synthase activity"/>
    <property type="evidence" value="ECO:0007669"/>
    <property type="project" value="UniProtKB-UniRule"/>
</dbReference>
<name>F9DP58_9BACL</name>
<comment type="similarity">
    <text evidence="3 12 13">Belongs to the DapA family.</text>
</comment>
<dbReference type="EC" id="4.3.3.7" evidence="4 12"/>
<feature type="active site" description="Proton donor/acceptor" evidence="12 14">
    <location>
        <position position="137"/>
    </location>
</feature>
<feature type="active site" description="Schiff-base intermediate with substrate" evidence="12 14">
    <location>
        <position position="165"/>
    </location>
</feature>
<dbReference type="PRINTS" id="PR00146">
    <property type="entry name" value="DHPICSNTHASE"/>
</dbReference>
<accession>F9DP58</accession>
<dbReference type="InterPro" id="IPR020625">
    <property type="entry name" value="Schiff_base-form_aldolases_AS"/>
</dbReference>
<evidence type="ECO:0000256" key="7">
    <source>
        <dbReference type="ARBA" id="ARBA00022915"/>
    </source>
</evidence>
<dbReference type="NCBIfam" id="TIGR00674">
    <property type="entry name" value="dapA"/>
    <property type="match status" value="1"/>
</dbReference>
<dbReference type="HAMAP" id="MF_00418">
    <property type="entry name" value="DapA"/>
    <property type="match status" value="1"/>
</dbReference>
<dbReference type="AlphaFoldDB" id="F9DP58"/>
<dbReference type="GO" id="GO:0019877">
    <property type="term" value="P:diaminopimelate biosynthetic process"/>
    <property type="evidence" value="ECO:0007669"/>
    <property type="project" value="UniProtKB-UniRule"/>
</dbReference>
<dbReference type="UniPathway" id="UPA00034">
    <property type="reaction ID" value="UER00017"/>
</dbReference>
<evidence type="ECO:0000256" key="1">
    <source>
        <dbReference type="ARBA" id="ARBA00003294"/>
    </source>
</evidence>
<dbReference type="PANTHER" id="PTHR12128">
    <property type="entry name" value="DIHYDRODIPICOLINATE SYNTHASE"/>
    <property type="match status" value="1"/>
</dbReference>
<dbReference type="eggNOG" id="COG0329">
    <property type="taxonomic scope" value="Bacteria"/>
</dbReference>
<comment type="subcellular location">
    <subcellularLocation>
        <location evidence="12">Cytoplasm</location>
    </subcellularLocation>
</comment>
<keyword evidence="10 12" id="KW-0704">Schiff base</keyword>
<dbReference type="InterPro" id="IPR013785">
    <property type="entry name" value="Aldolase_TIM"/>
</dbReference>
<dbReference type="InterPro" id="IPR020624">
    <property type="entry name" value="Schiff_base-form_aldolases_CS"/>
</dbReference>
<evidence type="ECO:0000256" key="4">
    <source>
        <dbReference type="ARBA" id="ARBA00012086"/>
    </source>
</evidence>
<keyword evidence="9 12" id="KW-0456">Lyase</keyword>
<evidence type="ECO:0000256" key="5">
    <source>
        <dbReference type="ARBA" id="ARBA00022490"/>
    </source>
</evidence>
<evidence type="ECO:0000256" key="10">
    <source>
        <dbReference type="ARBA" id="ARBA00023270"/>
    </source>
</evidence>
<keyword evidence="8 12" id="KW-0457">Lysine biosynthesis</keyword>
<evidence type="ECO:0000256" key="15">
    <source>
        <dbReference type="PIRSR" id="PIRSR001365-2"/>
    </source>
</evidence>
<evidence type="ECO:0000256" key="2">
    <source>
        <dbReference type="ARBA" id="ARBA00005120"/>
    </source>
</evidence>
<evidence type="ECO:0000313" key="17">
    <source>
        <dbReference type="Proteomes" id="UP000005316"/>
    </source>
</evidence>
<evidence type="ECO:0000313" key="16">
    <source>
        <dbReference type="EMBL" id="EGQ27467.1"/>
    </source>
</evidence>
<dbReference type="HOGENOM" id="CLU_049343_7_1_9"/>
<dbReference type="Pfam" id="PF00701">
    <property type="entry name" value="DHDPS"/>
    <property type="match status" value="1"/>
</dbReference>
<comment type="pathway">
    <text evidence="2 12">Amino-acid biosynthesis; L-lysine biosynthesis via DAP pathway; (S)-tetrahydrodipicolinate from L-aspartate: step 3/4.</text>
</comment>
<protein>
    <recommendedName>
        <fullName evidence="4 12">4-hydroxy-tetrahydrodipicolinate synthase</fullName>
        <shortName evidence="12">HTPA synthase</shortName>
        <ecNumber evidence="4 12">4.3.3.7</ecNumber>
    </recommendedName>
</protein>
<feature type="site" description="Part of a proton relay during catalysis" evidence="12">
    <location>
        <position position="111"/>
    </location>
</feature>
<evidence type="ECO:0000256" key="13">
    <source>
        <dbReference type="PIRNR" id="PIRNR001365"/>
    </source>
</evidence>
<evidence type="ECO:0000256" key="14">
    <source>
        <dbReference type="PIRSR" id="PIRSR001365-1"/>
    </source>
</evidence>
<comment type="function">
    <text evidence="1 12">Catalyzes the condensation of (S)-aspartate-beta-semialdehyde [(S)-ASA] and pyruvate to 4-hydroxy-tetrahydrodipicolinate (HTPA).</text>
</comment>
<reference evidence="16 17" key="1">
    <citation type="submission" date="2011-04" db="EMBL/GenBank/DDBJ databases">
        <authorList>
            <person name="Muzny D."/>
            <person name="Qin X."/>
            <person name="Deng J."/>
            <person name="Jiang H."/>
            <person name="Liu Y."/>
            <person name="Qu J."/>
            <person name="Song X.-Z."/>
            <person name="Zhang L."/>
            <person name="Thornton R."/>
            <person name="Coyle M."/>
            <person name="Francisco L."/>
            <person name="Jackson L."/>
            <person name="Javaid M."/>
            <person name="Korchina V."/>
            <person name="Kovar C."/>
            <person name="Mata R."/>
            <person name="Mathew T."/>
            <person name="Ngo R."/>
            <person name="Nguyen L."/>
            <person name="Nguyen N."/>
            <person name="Okwuonu G."/>
            <person name="Ongeri F."/>
            <person name="Pham C."/>
            <person name="Simmons D."/>
            <person name="Wilczek-Boney K."/>
            <person name="Hale W."/>
            <person name="Jakkamsetti A."/>
            <person name="Pham P."/>
            <person name="Ruth R."/>
            <person name="San Lucas F."/>
            <person name="Warren J."/>
            <person name="Zhang J."/>
            <person name="Zhao Z."/>
            <person name="Zhou C."/>
            <person name="Zhu D."/>
            <person name="Lee S."/>
            <person name="Bess C."/>
            <person name="Blankenburg K."/>
            <person name="Forbes L."/>
            <person name="Fu Q."/>
            <person name="Gubbala S."/>
            <person name="Hirani K."/>
            <person name="Jayaseelan J.C."/>
            <person name="Lara F."/>
            <person name="Munidasa M."/>
            <person name="Palculict T."/>
            <person name="Patil S."/>
            <person name="Pu L.-L."/>
            <person name="Saada N."/>
            <person name="Tang L."/>
            <person name="Weissenberger G."/>
            <person name="Zhu Y."/>
            <person name="Hemphill L."/>
            <person name="Shang Y."/>
            <person name="Youmans B."/>
            <person name="Ayvaz T."/>
            <person name="Ross M."/>
            <person name="Santibanez J."/>
            <person name="Aqrawi P."/>
            <person name="Gross S."/>
            <person name="Joshi V."/>
            <person name="Fowler G."/>
            <person name="Nazareth L."/>
            <person name="Reid J."/>
            <person name="Worley K."/>
            <person name="Petrosino J."/>
            <person name="Highlander S."/>
            <person name="Gibbs R."/>
        </authorList>
    </citation>
    <scope>NUCLEOTIDE SEQUENCE [LARGE SCALE GENOMIC DNA]</scope>
    <source>
        <strain evidence="16 17">2681</strain>
    </source>
</reference>
<dbReference type="Proteomes" id="UP000005316">
    <property type="component" value="Unassembled WGS sequence"/>
</dbReference>
<evidence type="ECO:0000256" key="9">
    <source>
        <dbReference type="ARBA" id="ARBA00023239"/>
    </source>
</evidence>